<proteinExistence type="predicted"/>
<evidence type="ECO:0000256" key="1">
    <source>
        <dbReference type="SAM" id="MobiDB-lite"/>
    </source>
</evidence>
<gene>
    <name evidence="2" type="ORF">ACHAXA_007779</name>
</gene>
<feature type="compositionally biased region" description="Low complexity" evidence="1">
    <location>
        <begin position="60"/>
        <end position="87"/>
    </location>
</feature>
<evidence type="ECO:0000313" key="2">
    <source>
        <dbReference type="EMBL" id="KAL3809479.1"/>
    </source>
</evidence>
<feature type="compositionally biased region" description="Basic residues" evidence="1">
    <location>
        <begin position="49"/>
        <end position="59"/>
    </location>
</feature>
<sequence length="248" mass="27050">MCRAAIAFVAAARLYIPSHPSTAATGGGSAIIAAATAFSSVPRIIAHVHPPRRTSHHRSSSSTSALLMTSSSSPSEPPSSSSSPTPSTRYLLSYDYVPDVLERRGPYREGHLGLANMMIEGGTCVSGGPTLIPGEGVPKGGEYPPNEKEERRREERFFTCCRWVLLYEFENFISVRPLPPLLPSYIATKSHDERFFRLFIDGPILFTALFVFTTKDAAEKFVSEDPYVSNGIVVSHAITEWTVVVGNN</sequence>
<name>A0ABD3R956_9STRA</name>
<accession>A0ABD3R956</accession>
<protein>
    <recommendedName>
        <fullName evidence="4">YCII-related domain-containing protein</fullName>
    </recommendedName>
</protein>
<organism evidence="2 3">
    <name type="scientific">Cyclostephanos tholiformis</name>
    <dbReference type="NCBI Taxonomy" id="382380"/>
    <lineage>
        <taxon>Eukaryota</taxon>
        <taxon>Sar</taxon>
        <taxon>Stramenopiles</taxon>
        <taxon>Ochrophyta</taxon>
        <taxon>Bacillariophyta</taxon>
        <taxon>Coscinodiscophyceae</taxon>
        <taxon>Thalassiosirophycidae</taxon>
        <taxon>Stephanodiscales</taxon>
        <taxon>Stephanodiscaceae</taxon>
        <taxon>Cyclostephanos</taxon>
    </lineage>
</organism>
<dbReference type="AlphaFoldDB" id="A0ABD3R956"/>
<dbReference type="Proteomes" id="UP001530377">
    <property type="component" value="Unassembled WGS sequence"/>
</dbReference>
<evidence type="ECO:0000313" key="3">
    <source>
        <dbReference type="Proteomes" id="UP001530377"/>
    </source>
</evidence>
<keyword evidence="3" id="KW-1185">Reference proteome</keyword>
<dbReference type="PANTHER" id="PTHR33606:SF3">
    <property type="entry name" value="PROTEIN YCII"/>
    <property type="match status" value="1"/>
</dbReference>
<dbReference type="EMBL" id="JALLPB020000403">
    <property type="protein sequence ID" value="KAL3809479.1"/>
    <property type="molecule type" value="Genomic_DNA"/>
</dbReference>
<dbReference type="PANTHER" id="PTHR33606">
    <property type="entry name" value="PROTEIN YCII"/>
    <property type="match status" value="1"/>
</dbReference>
<comment type="caution">
    <text evidence="2">The sequence shown here is derived from an EMBL/GenBank/DDBJ whole genome shotgun (WGS) entry which is preliminary data.</text>
</comment>
<reference evidence="2 3" key="1">
    <citation type="submission" date="2024-10" db="EMBL/GenBank/DDBJ databases">
        <title>Updated reference genomes for cyclostephanoid diatoms.</title>
        <authorList>
            <person name="Roberts W.R."/>
            <person name="Alverson A.J."/>
        </authorList>
    </citation>
    <scope>NUCLEOTIDE SEQUENCE [LARGE SCALE GENOMIC DNA]</scope>
    <source>
        <strain evidence="2 3">AJA228-03</strain>
    </source>
</reference>
<feature type="region of interest" description="Disordered" evidence="1">
    <location>
        <begin position="48"/>
        <end position="87"/>
    </location>
</feature>
<evidence type="ECO:0008006" key="4">
    <source>
        <dbReference type="Google" id="ProtNLM"/>
    </source>
</evidence>
<dbReference type="InterPro" id="IPR051807">
    <property type="entry name" value="Sec-metab_biosynth-assoc"/>
</dbReference>